<organism evidence="2 3">
    <name type="scientific">Hungatella hathewayi DSM 13479</name>
    <dbReference type="NCBI Taxonomy" id="566550"/>
    <lineage>
        <taxon>Bacteria</taxon>
        <taxon>Bacillati</taxon>
        <taxon>Bacillota</taxon>
        <taxon>Clostridia</taxon>
        <taxon>Lachnospirales</taxon>
        <taxon>Lachnospiraceae</taxon>
        <taxon>Hungatella</taxon>
    </lineage>
</organism>
<dbReference type="GO" id="GO:0016836">
    <property type="term" value="F:hydro-lyase activity"/>
    <property type="evidence" value="ECO:0007669"/>
    <property type="project" value="InterPro"/>
</dbReference>
<evidence type="ECO:0000313" key="2">
    <source>
        <dbReference type="EMBL" id="EFD00238.1"/>
    </source>
</evidence>
<dbReference type="Gene3D" id="3.40.1190.20">
    <property type="match status" value="1"/>
</dbReference>
<gene>
    <name evidence="2" type="ORF">CLOSTHATH_01549</name>
</gene>
<dbReference type="HOGENOM" id="CLU_3262265_0_0_9"/>
<reference evidence="2 3" key="1">
    <citation type="submission" date="2010-01" db="EMBL/GenBank/DDBJ databases">
        <authorList>
            <person name="Weinstock G."/>
            <person name="Sodergren E."/>
            <person name="Clifton S."/>
            <person name="Fulton L."/>
            <person name="Fulton B."/>
            <person name="Courtney L."/>
            <person name="Fronick C."/>
            <person name="Harrison M."/>
            <person name="Strong C."/>
            <person name="Farmer C."/>
            <person name="Delahaunty K."/>
            <person name="Markovic C."/>
            <person name="Hall O."/>
            <person name="Minx P."/>
            <person name="Tomlinson C."/>
            <person name="Mitreva M."/>
            <person name="Nelson J."/>
            <person name="Hou S."/>
            <person name="Wollam A."/>
            <person name="Pepin K.H."/>
            <person name="Johnson M."/>
            <person name="Bhonagiri V."/>
            <person name="Nash W.E."/>
            <person name="Warren W."/>
            <person name="Chinwalla A."/>
            <person name="Mardis E.R."/>
            <person name="Wilson R.K."/>
        </authorList>
    </citation>
    <scope>NUCLEOTIDE SEQUENCE [LARGE SCALE GENOMIC DNA]</scope>
    <source>
        <strain evidence="2 3">DSM 13479</strain>
    </source>
</reference>
<dbReference type="PROSITE" id="PS51383">
    <property type="entry name" value="YJEF_C_3"/>
    <property type="match status" value="1"/>
</dbReference>
<protein>
    <recommendedName>
        <fullName evidence="1">YjeF C-terminal domain-containing protein</fullName>
    </recommendedName>
</protein>
<dbReference type="EMBL" id="ACIO01000111">
    <property type="protein sequence ID" value="EFD00238.1"/>
    <property type="molecule type" value="Genomic_DNA"/>
</dbReference>
<feature type="non-terminal residue" evidence="2">
    <location>
        <position position="1"/>
    </location>
</feature>
<name>D3AD71_9FIRM</name>
<dbReference type="AlphaFoldDB" id="D3AD71"/>
<dbReference type="InterPro" id="IPR029056">
    <property type="entry name" value="Ribokinase-like"/>
</dbReference>
<dbReference type="InterPro" id="IPR000631">
    <property type="entry name" value="CARKD"/>
</dbReference>
<feature type="domain" description="YjeF C-terminal" evidence="1">
    <location>
        <begin position="1"/>
        <end position="41"/>
    </location>
</feature>
<comment type="caution">
    <text evidence="2">The sequence shown here is derived from an EMBL/GenBank/DDBJ whole genome shotgun (WGS) entry which is preliminary data.</text>
</comment>
<evidence type="ECO:0000313" key="3">
    <source>
        <dbReference type="Proteomes" id="UP000004968"/>
    </source>
</evidence>
<sequence>AAAMGVYLHGRAGDLVRLQSGEHGLLARELTEALADILKETE</sequence>
<proteinExistence type="predicted"/>
<accession>D3AD71</accession>
<evidence type="ECO:0000259" key="1">
    <source>
        <dbReference type="PROSITE" id="PS51383"/>
    </source>
</evidence>
<dbReference type="Proteomes" id="UP000004968">
    <property type="component" value="Unassembled WGS sequence"/>
</dbReference>